<dbReference type="GO" id="GO:0005524">
    <property type="term" value="F:ATP binding"/>
    <property type="evidence" value="ECO:0007669"/>
    <property type="project" value="InterPro"/>
</dbReference>
<evidence type="ECO:0000256" key="1">
    <source>
        <dbReference type="ARBA" id="ARBA00006611"/>
    </source>
</evidence>
<evidence type="ECO:0000313" key="3">
    <source>
        <dbReference type="EMBL" id="HHX99097.1"/>
    </source>
</evidence>
<comment type="similarity">
    <text evidence="1">Belongs to the GSP E family.</text>
</comment>
<dbReference type="InterPro" id="IPR027417">
    <property type="entry name" value="P-loop_NTPase"/>
</dbReference>
<proteinExistence type="inferred from homology"/>
<dbReference type="Proteomes" id="UP000576550">
    <property type="component" value="Unassembled WGS sequence"/>
</dbReference>
<accession>A0A832QEN5</accession>
<feature type="domain" description="Bacterial type II secretion system protein E" evidence="2">
    <location>
        <begin position="193"/>
        <end position="207"/>
    </location>
</feature>
<dbReference type="EMBL" id="DUTP01000001">
    <property type="protein sequence ID" value="HHX99097.1"/>
    <property type="molecule type" value="Genomic_DNA"/>
</dbReference>
<dbReference type="PANTHER" id="PTHR30486">
    <property type="entry name" value="TWITCHING MOTILITY PROTEIN PILT"/>
    <property type="match status" value="1"/>
</dbReference>
<gene>
    <name evidence="3" type="ORF">GX533_00195</name>
</gene>
<dbReference type="InterPro" id="IPR006321">
    <property type="entry name" value="PilT/PilU"/>
</dbReference>
<comment type="caution">
    <text evidence="3">The sequence shown here is derived from an EMBL/GenBank/DDBJ whole genome shotgun (WGS) entry which is preliminary data.</text>
</comment>
<dbReference type="GO" id="GO:0016887">
    <property type="term" value="F:ATP hydrolysis activity"/>
    <property type="evidence" value="ECO:0007669"/>
    <property type="project" value="InterPro"/>
</dbReference>
<reference evidence="3 4" key="1">
    <citation type="journal article" date="2020" name="Biotechnol. Biofuels">
        <title>New insights from the biogas microbiome by comprehensive genome-resolved metagenomics of nearly 1600 species originating from multiple anaerobic digesters.</title>
        <authorList>
            <person name="Campanaro S."/>
            <person name="Treu L."/>
            <person name="Rodriguez-R L.M."/>
            <person name="Kovalovszki A."/>
            <person name="Ziels R.M."/>
            <person name="Maus I."/>
            <person name="Zhu X."/>
            <person name="Kougias P.G."/>
            <person name="Basile A."/>
            <person name="Luo G."/>
            <person name="Schluter A."/>
            <person name="Konstantinidis K.T."/>
            <person name="Angelidaki I."/>
        </authorList>
    </citation>
    <scope>NUCLEOTIDE SEQUENCE [LARGE SCALE GENOMIC DNA]</scope>
    <source>
        <strain evidence="3">AS05jafATM_89</strain>
    </source>
</reference>
<name>A0A832QEN5_9BACT</name>
<dbReference type="InterPro" id="IPR001482">
    <property type="entry name" value="T2SS/T4SS_dom"/>
</dbReference>
<evidence type="ECO:0000259" key="2">
    <source>
        <dbReference type="PROSITE" id="PS00662"/>
    </source>
</evidence>
<dbReference type="AlphaFoldDB" id="A0A832QEN5"/>
<protein>
    <submittedName>
        <fullName evidence="3">Type IV pilus twitching motility protein PilT</fullName>
    </submittedName>
</protein>
<dbReference type="PROSITE" id="PS00662">
    <property type="entry name" value="T2SP_E"/>
    <property type="match status" value="1"/>
</dbReference>
<dbReference type="NCBIfam" id="TIGR01420">
    <property type="entry name" value="pilT_fam"/>
    <property type="match status" value="1"/>
</dbReference>
<sequence length="350" mass="39403">MGVLFEEVIKRNASDLHISVGYPPVIRIDGQLVDIGEQPLSSEESEKLILSIVPDDKKELLEVNREIDFAYSHQGDQTGRFRVNAFYSMKNLSAAFRLIPTRVKTIEELSLPQVYYQITKLKQGLVLVTGPTGHGKSTTLAAMLEDINRNRFEHIITIEDPIEYIFDGKKALIDQREMNDDTNSWAVALRSAMRQDPDVILVGEMRDYETIAAAITLAETGHLVFATLHTNNASQTIDRVIDVFPENQQPQVRSQLSNILQVVIAQRLIPLDRGGRRAVSEVMFNNSAISNLIREGKTYQIDNVIRTSSDVGMMYLEKSLVGLVREGLISVQKAQEYAVHPEEVIRLLKT</sequence>
<dbReference type="SUPFAM" id="SSF52540">
    <property type="entry name" value="P-loop containing nucleoside triphosphate hydrolases"/>
    <property type="match status" value="1"/>
</dbReference>
<dbReference type="Gene3D" id="3.30.450.90">
    <property type="match status" value="1"/>
</dbReference>
<evidence type="ECO:0000313" key="4">
    <source>
        <dbReference type="Proteomes" id="UP000576550"/>
    </source>
</evidence>
<organism evidence="3 4">
    <name type="scientific">Candidatus Dojkabacteria bacterium</name>
    <dbReference type="NCBI Taxonomy" id="2099670"/>
    <lineage>
        <taxon>Bacteria</taxon>
        <taxon>Candidatus Dojkabacteria</taxon>
    </lineage>
</organism>
<dbReference type="Pfam" id="PF00437">
    <property type="entry name" value="T2SSE"/>
    <property type="match status" value="1"/>
</dbReference>
<dbReference type="CDD" id="cd01131">
    <property type="entry name" value="PilT"/>
    <property type="match status" value="1"/>
</dbReference>
<dbReference type="Gene3D" id="3.40.50.300">
    <property type="entry name" value="P-loop containing nucleotide triphosphate hydrolases"/>
    <property type="match status" value="1"/>
</dbReference>
<dbReference type="InterPro" id="IPR050921">
    <property type="entry name" value="T4SS_GSP_E_ATPase"/>
</dbReference>